<dbReference type="Pfam" id="PF11350">
    <property type="entry name" value="DUF3152"/>
    <property type="match status" value="1"/>
</dbReference>
<dbReference type="HOGENOM" id="CLU_037318_0_0_11"/>
<gene>
    <name evidence="4" type="ORF">CDG81_17375</name>
    <name evidence="5" type="ORF">IL38_22720</name>
</gene>
<reference evidence="4 7" key="2">
    <citation type="submission" date="2017-08" db="EMBL/GenBank/DDBJ databases">
        <title>The complete genome sequence of moderately halophilic actinomycete Actinopolyspora erythraea YIM 90600, the producer of novel erythromycin, novel actinopolysporins A-C and tubercidin.</title>
        <authorList>
            <person name="Yin M."/>
            <person name="Tang S."/>
        </authorList>
    </citation>
    <scope>NUCLEOTIDE SEQUENCE [LARGE SCALE GENOMIC DNA]</scope>
    <source>
        <strain evidence="4 7">YIM 90600</strain>
    </source>
</reference>
<evidence type="ECO:0000256" key="2">
    <source>
        <dbReference type="SAM" id="Phobius"/>
    </source>
</evidence>
<feature type="transmembrane region" description="Helical" evidence="2">
    <location>
        <begin position="44"/>
        <end position="66"/>
    </location>
</feature>
<organism evidence="4 7">
    <name type="scientific">Actinopolyspora erythraea</name>
    <dbReference type="NCBI Taxonomy" id="414996"/>
    <lineage>
        <taxon>Bacteria</taxon>
        <taxon>Bacillati</taxon>
        <taxon>Actinomycetota</taxon>
        <taxon>Actinomycetes</taxon>
        <taxon>Actinopolysporales</taxon>
        <taxon>Actinopolysporaceae</taxon>
        <taxon>Actinopolyspora</taxon>
    </lineage>
</organism>
<evidence type="ECO:0000313" key="4">
    <source>
        <dbReference type="EMBL" id="ASU79741.1"/>
    </source>
</evidence>
<evidence type="ECO:0000313" key="5">
    <source>
        <dbReference type="EMBL" id="KGI79536.1"/>
    </source>
</evidence>
<feature type="region of interest" description="Disordered" evidence="1">
    <location>
        <begin position="171"/>
        <end position="195"/>
    </location>
</feature>
<dbReference type="EMBL" id="JPMV01000043">
    <property type="protein sequence ID" value="KGI79536.1"/>
    <property type="molecule type" value="Genomic_DNA"/>
</dbReference>
<sequence>MKSGKGGRHRGEPLAASWYPRPASEGAGDDSRRRRSGRRARRGWLRYGWGVYAIPVLLVLTVFAVVRVPGGDSGDAERANPAGKASSDDRTPVVTEGAKGGEYDQRIDSAKLPPGAPVPETGSGTFEIVPGSTAPTGSGELYRYAVELEKGVELAEGEDSFGRLVQQSLADPRGWTNPRGGGISVQRVGPDGPEPDFRVTLVSRNTAREVCGYGSGLPYDSSCHIEGRAYISAARWVRGAIAFDGDIGSYRRYVVNHEVGHFFGNGHVGCPAQGQLAPVMMQQTFSVSNDVLHRLNERVSQGTEIPDNGFECEPNPWPFPLGNEEGEEG</sequence>
<feature type="region of interest" description="Disordered" evidence="1">
    <location>
        <begin position="72"/>
        <end position="113"/>
    </location>
</feature>
<dbReference type="Proteomes" id="UP000215043">
    <property type="component" value="Chromosome"/>
</dbReference>
<dbReference type="RefSeq" id="WP_043578115.1">
    <property type="nucleotide sequence ID" value="NZ_CP022752.1"/>
</dbReference>
<name>A0A099D0V4_9ACTN</name>
<evidence type="ECO:0000313" key="6">
    <source>
        <dbReference type="Proteomes" id="UP000029737"/>
    </source>
</evidence>
<dbReference type="eggNOG" id="COG5479">
    <property type="taxonomic scope" value="Bacteria"/>
</dbReference>
<evidence type="ECO:0000259" key="3">
    <source>
        <dbReference type="Pfam" id="PF11350"/>
    </source>
</evidence>
<dbReference type="Proteomes" id="UP000029737">
    <property type="component" value="Unassembled WGS sequence"/>
</dbReference>
<evidence type="ECO:0000313" key="7">
    <source>
        <dbReference type="Proteomes" id="UP000215043"/>
    </source>
</evidence>
<keyword evidence="6" id="KW-1185">Reference proteome</keyword>
<feature type="domain" description="DUF3152" evidence="3">
    <location>
        <begin position="112"/>
        <end position="320"/>
    </location>
</feature>
<dbReference type="SUPFAM" id="SSF55486">
    <property type="entry name" value="Metalloproteases ('zincins'), catalytic domain"/>
    <property type="match status" value="1"/>
</dbReference>
<dbReference type="InterPro" id="IPR022603">
    <property type="entry name" value="DUF3152"/>
</dbReference>
<feature type="region of interest" description="Disordered" evidence="1">
    <location>
        <begin position="1"/>
        <end position="39"/>
    </location>
</feature>
<reference evidence="5 6" key="1">
    <citation type="journal article" date="2014" name="PLoS ONE">
        <title>Identification and Characterization of a New Erythromycin Biosynthetic Gene Cluster in Actinopolyspora erythraea YIM90600, a Novel Erythronolide-Producing Halophilic Actinomycete Isolated from Salt Field.</title>
        <authorList>
            <person name="Chen D."/>
            <person name="Feng J."/>
            <person name="Huang L."/>
            <person name="Zhang Q."/>
            <person name="Wu J."/>
            <person name="Zhu X."/>
            <person name="Duan Y."/>
            <person name="Xu Z."/>
        </authorList>
    </citation>
    <scope>NUCLEOTIDE SEQUENCE [LARGE SCALE GENOMIC DNA]</scope>
    <source>
        <strain evidence="5 6">YIM90600</strain>
    </source>
</reference>
<protein>
    <submittedName>
        <fullName evidence="4">DUF3152 domain-containing protein</fullName>
    </submittedName>
</protein>
<keyword evidence="2" id="KW-0472">Membrane</keyword>
<evidence type="ECO:0000256" key="1">
    <source>
        <dbReference type="SAM" id="MobiDB-lite"/>
    </source>
</evidence>
<dbReference type="KEGG" id="aey:CDG81_17375"/>
<proteinExistence type="predicted"/>
<accession>A0A099D0V4</accession>
<dbReference type="OrthoDB" id="9779865at2"/>
<keyword evidence="2" id="KW-1133">Transmembrane helix</keyword>
<keyword evidence="2" id="KW-0812">Transmembrane</keyword>
<feature type="compositionally biased region" description="Basic and acidic residues" evidence="1">
    <location>
        <begin position="99"/>
        <end position="109"/>
    </location>
</feature>
<dbReference type="AlphaFoldDB" id="A0A099D0V4"/>
<dbReference type="EMBL" id="CP022752">
    <property type="protein sequence ID" value="ASU79741.1"/>
    <property type="molecule type" value="Genomic_DNA"/>
</dbReference>